<evidence type="ECO:0000313" key="2">
    <source>
        <dbReference type="EMBL" id="OPC84161.1"/>
    </source>
</evidence>
<organism evidence="2 3">
    <name type="scientific">Embleya scabrispora</name>
    <dbReference type="NCBI Taxonomy" id="159449"/>
    <lineage>
        <taxon>Bacteria</taxon>
        <taxon>Bacillati</taxon>
        <taxon>Actinomycetota</taxon>
        <taxon>Actinomycetes</taxon>
        <taxon>Kitasatosporales</taxon>
        <taxon>Streptomycetaceae</taxon>
        <taxon>Embleya</taxon>
    </lineage>
</organism>
<evidence type="ECO:0000256" key="1">
    <source>
        <dbReference type="SAM" id="MobiDB-lite"/>
    </source>
</evidence>
<dbReference type="RefSeq" id="WP_078978454.1">
    <property type="nucleotide sequence ID" value="NZ_MWQN01000001.1"/>
</dbReference>
<protein>
    <submittedName>
        <fullName evidence="2">Uncharacterized protein</fullName>
    </submittedName>
</protein>
<comment type="caution">
    <text evidence="2">The sequence shown here is derived from an EMBL/GenBank/DDBJ whole genome shotgun (WGS) entry which is preliminary data.</text>
</comment>
<feature type="region of interest" description="Disordered" evidence="1">
    <location>
        <begin position="131"/>
        <end position="154"/>
    </location>
</feature>
<accession>A0A1T3P5C4</accession>
<gene>
    <name evidence="2" type="ORF">B4N89_27435</name>
</gene>
<proteinExistence type="predicted"/>
<dbReference type="OrthoDB" id="4223823at2"/>
<name>A0A1T3P5C4_9ACTN</name>
<reference evidence="2 3" key="1">
    <citation type="submission" date="2017-03" db="EMBL/GenBank/DDBJ databases">
        <title>Draft genome sequence of Streptomyces scabrisporus NF3, endophyte isolated from Amphipterygium adstringens.</title>
        <authorList>
            <person name="Vazquez M."/>
            <person name="Ceapa C.D."/>
            <person name="Rodriguez Luna D."/>
            <person name="Sanchez Esquivel S."/>
        </authorList>
    </citation>
    <scope>NUCLEOTIDE SEQUENCE [LARGE SCALE GENOMIC DNA]</scope>
    <source>
        <strain evidence="2 3">NF3</strain>
    </source>
</reference>
<dbReference type="STRING" id="159449.B4N89_27435"/>
<evidence type="ECO:0000313" key="3">
    <source>
        <dbReference type="Proteomes" id="UP000190037"/>
    </source>
</evidence>
<sequence length="263" mass="28827">MTDQPYTQEDLLAEATRRRRDRTTWDLVDTVIPSTGLSWAHLCTKDYSIADEEIRRLVRGAPDLSEWAVAMGGDGLQPSTHTLSLLGDGKHPFGRLHFAFEADMPEDARRALIVLVGEALQDALAQRVPTRLTTHGRSPADNLTEPQPMPDPEPPADTIRRAADLMRTRAAAATRGPWLSMDGGDRLVHDPGHDYDPPEYVVDEPMSSAANAEHIAALHPLVAVAMANVLEQLARSIDECDFYGTPASALALELAYTYLGREA</sequence>
<dbReference type="Proteomes" id="UP000190037">
    <property type="component" value="Unassembled WGS sequence"/>
</dbReference>
<keyword evidence="3" id="KW-1185">Reference proteome</keyword>
<dbReference type="AlphaFoldDB" id="A0A1T3P5C4"/>
<dbReference type="EMBL" id="MWQN01000001">
    <property type="protein sequence ID" value="OPC84161.1"/>
    <property type="molecule type" value="Genomic_DNA"/>
</dbReference>